<proteinExistence type="predicted"/>
<reference evidence="1" key="1">
    <citation type="submission" date="2021-02" db="EMBL/GenBank/DDBJ databases">
        <authorList>
            <consortium name="DOE Joint Genome Institute"/>
            <person name="Ahrendt S."/>
            <person name="Looney B.P."/>
            <person name="Miyauchi S."/>
            <person name="Morin E."/>
            <person name="Drula E."/>
            <person name="Courty P.E."/>
            <person name="Chicoki N."/>
            <person name="Fauchery L."/>
            <person name="Kohler A."/>
            <person name="Kuo A."/>
            <person name="Labutti K."/>
            <person name="Pangilinan J."/>
            <person name="Lipzen A."/>
            <person name="Riley R."/>
            <person name="Andreopoulos W."/>
            <person name="He G."/>
            <person name="Johnson J."/>
            <person name="Barry K.W."/>
            <person name="Grigoriev I.V."/>
            <person name="Nagy L."/>
            <person name="Hibbett D."/>
            <person name="Henrissat B."/>
            <person name="Matheny P.B."/>
            <person name="Labbe J."/>
            <person name="Martin F."/>
        </authorList>
    </citation>
    <scope>NUCLEOTIDE SEQUENCE</scope>
    <source>
        <strain evidence="1">FP105234-sp</strain>
    </source>
</reference>
<evidence type="ECO:0000313" key="1">
    <source>
        <dbReference type="EMBL" id="KAI0043542.1"/>
    </source>
</evidence>
<organism evidence="1 2">
    <name type="scientific">Auriscalpium vulgare</name>
    <dbReference type="NCBI Taxonomy" id="40419"/>
    <lineage>
        <taxon>Eukaryota</taxon>
        <taxon>Fungi</taxon>
        <taxon>Dikarya</taxon>
        <taxon>Basidiomycota</taxon>
        <taxon>Agaricomycotina</taxon>
        <taxon>Agaricomycetes</taxon>
        <taxon>Russulales</taxon>
        <taxon>Auriscalpiaceae</taxon>
        <taxon>Auriscalpium</taxon>
    </lineage>
</organism>
<evidence type="ECO:0000313" key="2">
    <source>
        <dbReference type="Proteomes" id="UP000814033"/>
    </source>
</evidence>
<accession>A0ACB8RHZ3</accession>
<dbReference type="EMBL" id="MU276014">
    <property type="protein sequence ID" value="KAI0043542.1"/>
    <property type="molecule type" value="Genomic_DNA"/>
</dbReference>
<sequence length="1090" mass="120133">MDALEPSDDPLPAPALVPSDRLPAPYTSDSTQPPEPIFIDGVLTRRRLFSRQIKSSDIPTSYRYSTRPTDRHGGRHVFEHEITNCLYTGAQGPGQLVSFVGDIWVKDSEPVGVWASRGDGNWDSWAGNDVKNLVMHAALPSFMLWFNYLSGWTWVVERSKAAKQREWMKNEALVVWTHQIPVPGRAKPQVLCPSMESAVHIFCRIPAATRKKAYSAGAGTSVKDNEANGTATATSTAPAALDYSDALDDNSISAPPSKRPRLEQSTQPLVTERAMNLCATTPPTECTMALPPLRTTPTTIERRSQSRASTPPSPMTPPPPSPSPAAHVALPSGSTSLDPDPNRLWHLATAQSPTHAESVHWANGLQTIMPYVARKHARKQQKDNRRDFLAVKLMAKVSRLGDEHPDTPFVFVTYQDASSSDHLVEQIRRELSCNRVIVVKGLPYDAARFNEKGFSRILGNIDTVRECANLRQSGANKIHRDVSGREFLEMSGQSTECWNLMDLPQVFGQVPYLIEMLADNLWSFVANAKRCYETSGRELQGEIAAARAAAATDADVVAEEVRHALLKAAGERAAFSAQDEGRGSQVMTVDIMRVCHWDLITMAGFLTYTHHDANGLCTWGTIHDGAKCWGVVRFRDEELAARQHPDDLRRLFNKAVVKGQTKISTEACDMYVVFLEPGDTIIMPPGLWHWVYTPVNTIMRGGHFLMYDSMHLTQWSRFLDVMQGEHNTNADHVAMRRILAQMTMALPSSGGKCIRRKQFVALASMVLNEWDYVPAGADNPPQAAQSEDDIEMVLAYRIIKALCITNSIARADTDMQNLPAGTGWSHPDSADSAGAAIDLSILIKRPALACRELVLLVGSAVWVGDKSGLLEPAAPPARALLTVVVDGREQRQRYDSEPRPQINGRIAWHEHAVGSPDSRAAWACAPPPAARVLLCLAPPQPRHPAPIIILLLAAAAHTSAINPSPALFHGTACLRFAHLLMHYPPAPTLHTPHPIPPNHSTNSGSVSGTLKKRTRTSACCPSCPAHHNTITIDVHRIAVHRPSRHRVPRRRARPQHMDYTAQLEPLKLERRPTRMHRRGVSANGLCRVSA</sequence>
<gene>
    <name evidence="1" type="ORF">FA95DRAFT_1609321</name>
</gene>
<name>A0ACB8RHZ3_9AGAM</name>
<reference evidence="1" key="2">
    <citation type="journal article" date="2022" name="New Phytol.">
        <title>Evolutionary transition to the ectomycorrhizal habit in the genomes of a hyperdiverse lineage of mushroom-forming fungi.</title>
        <authorList>
            <person name="Looney B."/>
            <person name="Miyauchi S."/>
            <person name="Morin E."/>
            <person name="Drula E."/>
            <person name="Courty P.E."/>
            <person name="Kohler A."/>
            <person name="Kuo A."/>
            <person name="LaButti K."/>
            <person name="Pangilinan J."/>
            <person name="Lipzen A."/>
            <person name="Riley R."/>
            <person name="Andreopoulos W."/>
            <person name="He G."/>
            <person name="Johnson J."/>
            <person name="Nolan M."/>
            <person name="Tritt A."/>
            <person name="Barry K.W."/>
            <person name="Grigoriev I.V."/>
            <person name="Nagy L.G."/>
            <person name="Hibbett D."/>
            <person name="Henrissat B."/>
            <person name="Matheny P.B."/>
            <person name="Labbe J."/>
            <person name="Martin F.M."/>
        </authorList>
    </citation>
    <scope>NUCLEOTIDE SEQUENCE</scope>
    <source>
        <strain evidence="1">FP105234-sp</strain>
    </source>
</reference>
<protein>
    <submittedName>
        <fullName evidence="1">Uncharacterized protein</fullName>
    </submittedName>
</protein>
<dbReference type="Proteomes" id="UP000814033">
    <property type="component" value="Unassembled WGS sequence"/>
</dbReference>
<keyword evidence="2" id="KW-1185">Reference proteome</keyword>
<comment type="caution">
    <text evidence="1">The sequence shown here is derived from an EMBL/GenBank/DDBJ whole genome shotgun (WGS) entry which is preliminary data.</text>
</comment>